<organism evidence="1 2">
    <name type="scientific">Bombardia bombarda</name>
    <dbReference type="NCBI Taxonomy" id="252184"/>
    <lineage>
        <taxon>Eukaryota</taxon>
        <taxon>Fungi</taxon>
        <taxon>Dikarya</taxon>
        <taxon>Ascomycota</taxon>
        <taxon>Pezizomycotina</taxon>
        <taxon>Sordariomycetes</taxon>
        <taxon>Sordariomycetidae</taxon>
        <taxon>Sordariales</taxon>
        <taxon>Lasiosphaeriaceae</taxon>
        <taxon>Bombardia</taxon>
    </lineage>
</organism>
<dbReference type="AlphaFoldDB" id="A0AA40C1L2"/>
<comment type="caution">
    <text evidence="1">The sequence shown here is derived from an EMBL/GenBank/DDBJ whole genome shotgun (WGS) entry which is preliminary data.</text>
</comment>
<keyword evidence="2" id="KW-1185">Reference proteome</keyword>
<evidence type="ECO:0000313" key="1">
    <source>
        <dbReference type="EMBL" id="KAK0621143.1"/>
    </source>
</evidence>
<reference evidence="1" key="1">
    <citation type="submission" date="2023-06" db="EMBL/GenBank/DDBJ databases">
        <title>Genome-scale phylogeny and comparative genomics of the fungal order Sordariales.</title>
        <authorList>
            <consortium name="Lawrence Berkeley National Laboratory"/>
            <person name="Hensen N."/>
            <person name="Bonometti L."/>
            <person name="Westerberg I."/>
            <person name="Brannstrom I.O."/>
            <person name="Guillou S."/>
            <person name="Cros-Aarteil S."/>
            <person name="Calhoun S."/>
            <person name="Haridas S."/>
            <person name="Kuo A."/>
            <person name="Mondo S."/>
            <person name="Pangilinan J."/>
            <person name="Riley R."/>
            <person name="LaButti K."/>
            <person name="Andreopoulos B."/>
            <person name="Lipzen A."/>
            <person name="Chen C."/>
            <person name="Yanf M."/>
            <person name="Daum C."/>
            <person name="Ng V."/>
            <person name="Clum A."/>
            <person name="Steindorff A."/>
            <person name="Ohm R."/>
            <person name="Martin F."/>
            <person name="Silar P."/>
            <person name="Natvig D."/>
            <person name="Lalanne C."/>
            <person name="Gautier V."/>
            <person name="Ament-velasquez S.L."/>
            <person name="Kruys A."/>
            <person name="Hutchinson M.I."/>
            <person name="Powell A.J."/>
            <person name="Barry K."/>
            <person name="Miller A.N."/>
            <person name="Grigoriev I.V."/>
            <person name="Debuchy R."/>
            <person name="Gladieux P."/>
            <person name="Thoren M.H."/>
            <person name="Johannesson H."/>
        </authorList>
    </citation>
    <scope>NUCLEOTIDE SEQUENCE</scope>
    <source>
        <strain evidence="1">SMH3391-2</strain>
    </source>
</reference>
<proteinExistence type="predicted"/>
<protein>
    <submittedName>
        <fullName evidence="1">Uncharacterized protein</fullName>
    </submittedName>
</protein>
<dbReference type="EMBL" id="JAULSR010000004">
    <property type="protein sequence ID" value="KAK0621143.1"/>
    <property type="molecule type" value="Genomic_DNA"/>
</dbReference>
<gene>
    <name evidence="1" type="ORF">B0T17DRAFT_533073</name>
</gene>
<accession>A0AA40C1L2</accession>
<name>A0AA40C1L2_9PEZI</name>
<evidence type="ECO:0000313" key="2">
    <source>
        <dbReference type="Proteomes" id="UP001174934"/>
    </source>
</evidence>
<sequence>MATRISSAVPRARGMMLAAVSRPAAVGLQQRWLSLSASRQTSHVITFSKSVSPEIKDELQKIRDEIILPTYLAPEQQKMIYNPKYEKKLQKNPITMEIDGEVVNFGYRDRMAMPNTQVLMRHVAKGMKTPADFNNLSALLEGVVKQAHRKLHKDVLEKFVVQAQYSGCMKVIMDCVTNAKKTGFKPNTPRLIDTLVTAIQRDAIDSGFSMKKTEQARRRIQTVLEILEVNELEKVRRNTKTTGPTIVLHRDPTTLAARLHMAAAMAAKHYDGKDLDGSVTKYAEELVQLWPEGKGLGNLYPAEYYKRNELMRHLAFRPRFFGVAAAIANGFLLAAEVVTAPELASQLRTRGATVKAEAEALLATAAGDNSRSTELFNKLFGEQKEAVKA</sequence>
<dbReference type="Proteomes" id="UP001174934">
    <property type="component" value="Unassembled WGS sequence"/>
</dbReference>